<sequence>MLPFKKWSQANKEWSRRMFGGAKFYYRHGMVTESNW</sequence>
<accession>A0ABY0SDH4</accession>
<dbReference type="Proteomes" id="UP000182654">
    <property type="component" value="Chromosome I"/>
</dbReference>
<reference evidence="1 2" key="1">
    <citation type="submission" date="2016-10" db="EMBL/GenBank/DDBJ databases">
        <authorList>
            <person name="Varghese N."/>
            <person name="Submissions S."/>
        </authorList>
    </citation>
    <scope>NUCLEOTIDE SEQUENCE [LARGE SCALE GENOMIC DNA]</scope>
    <source>
        <strain evidence="1 2">BS2774</strain>
    </source>
</reference>
<name>A0ABY0SDH4_9PSED</name>
<dbReference type="EMBL" id="LT629708">
    <property type="protein sequence ID" value="SDP10454.1"/>
    <property type="molecule type" value="Genomic_DNA"/>
</dbReference>
<protein>
    <submittedName>
        <fullName evidence="1">Uncharacterized protein</fullName>
    </submittedName>
</protein>
<evidence type="ECO:0000313" key="2">
    <source>
        <dbReference type="Proteomes" id="UP000182654"/>
    </source>
</evidence>
<evidence type="ECO:0000313" key="1">
    <source>
        <dbReference type="EMBL" id="SDP10454.1"/>
    </source>
</evidence>
<keyword evidence="2" id="KW-1185">Reference proteome</keyword>
<organism evidence="1 2">
    <name type="scientific">Pseudomonas extremorientalis</name>
    <dbReference type="NCBI Taxonomy" id="169669"/>
    <lineage>
        <taxon>Bacteria</taxon>
        <taxon>Pseudomonadati</taxon>
        <taxon>Pseudomonadota</taxon>
        <taxon>Gammaproteobacteria</taxon>
        <taxon>Pseudomonadales</taxon>
        <taxon>Pseudomonadaceae</taxon>
        <taxon>Pseudomonas</taxon>
    </lineage>
</organism>
<gene>
    <name evidence="1" type="ORF">SAMN04490184_2301</name>
</gene>
<proteinExistence type="predicted"/>